<accession>A0AA36EHB2</accession>
<organism evidence="2 3">
    <name type="scientific">Lactuca saligna</name>
    <name type="common">Willowleaf lettuce</name>
    <dbReference type="NCBI Taxonomy" id="75948"/>
    <lineage>
        <taxon>Eukaryota</taxon>
        <taxon>Viridiplantae</taxon>
        <taxon>Streptophyta</taxon>
        <taxon>Embryophyta</taxon>
        <taxon>Tracheophyta</taxon>
        <taxon>Spermatophyta</taxon>
        <taxon>Magnoliopsida</taxon>
        <taxon>eudicotyledons</taxon>
        <taxon>Gunneridae</taxon>
        <taxon>Pentapetalae</taxon>
        <taxon>asterids</taxon>
        <taxon>campanulids</taxon>
        <taxon>Asterales</taxon>
        <taxon>Asteraceae</taxon>
        <taxon>Cichorioideae</taxon>
        <taxon>Cichorieae</taxon>
        <taxon>Lactucinae</taxon>
        <taxon>Lactuca</taxon>
    </lineage>
</organism>
<dbReference type="Proteomes" id="UP001177003">
    <property type="component" value="Chromosome 8"/>
</dbReference>
<evidence type="ECO:0000313" key="3">
    <source>
        <dbReference type="Proteomes" id="UP001177003"/>
    </source>
</evidence>
<feature type="region of interest" description="Disordered" evidence="1">
    <location>
        <begin position="1"/>
        <end position="100"/>
    </location>
</feature>
<dbReference type="AlphaFoldDB" id="A0AA36EHB2"/>
<name>A0AA36EHB2_LACSI</name>
<feature type="compositionally biased region" description="Basic and acidic residues" evidence="1">
    <location>
        <begin position="85"/>
        <end position="100"/>
    </location>
</feature>
<feature type="compositionally biased region" description="Acidic residues" evidence="1">
    <location>
        <begin position="40"/>
        <end position="55"/>
    </location>
</feature>
<gene>
    <name evidence="2" type="ORF">LSALG_LOCUS34546</name>
</gene>
<evidence type="ECO:0000256" key="1">
    <source>
        <dbReference type="SAM" id="MobiDB-lite"/>
    </source>
</evidence>
<dbReference type="EMBL" id="OX465084">
    <property type="protein sequence ID" value="CAI9295617.1"/>
    <property type="molecule type" value="Genomic_DNA"/>
</dbReference>
<keyword evidence="3" id="KW-1185">Reference proteome</keyword>
<proteinExistence type="predicted"/>
<reference evidence="2" key="1">
    <citation type="submission" date="2023-04" db="EMBL/GenBank/DDBJ databases">
        <authorList>
            <person name="Vijverberg K."/>
            <person name="Xiong W."/>
            <person name="Schranz E."/>
        </authorList>
    </citation>
    <scope>NUCLEOTIDE SEQUENCE</scope>
</reference>
<sequence length="100" mass="11309">MKDHGRPGRLDNDTMGRGGSGDKKPYEEDEPSEQAGGSDEPVDIETEPVEEETEFVDVVTESVEEEIDPAEEEVDYSEWEDEEPKEEREIAKEPEPAIEQ</sequence>
<protein>
    <submittedName>
        <fullName evidence="2">Uncharacterized protein</fullName>
    </submittedName>
</protein>
<feature type="compositionally biased region" description="Acidic residues" evidence="1">
    <location>
        <begin position="62"/>
        <end position="84"/>
    </location>
</feature>
<evidence type="ECO:0000313" key="2">
    <source>
        <dbReference type="EMBL" id="CAI9295617.1"/>
    </source>
</evidence>
<feature type="compositionally biased region" description="Basic and acidic residues" evidence="1">
    <location>
        <begin position="1"/>
        <end position="26"/>
    </location>
</feature>